<keyword evidence="2" id="KW-0808">Transferase</keyword>
<evidence type="ECO:0000259" key="1">
    <source>
        <dbReference type="Pfam" id="PF01425"/>
    </source>
</evidence>
<dbReference type="Proteomes" id="UP000198615">
    <property type="component" value="Unassembled WGS sequence"/>
</dbReference>
<dbReference type="Pfam" id="PF01425">
    <property type="entry name" value="Amidase"/>
    <property type="match status" value="1"/>
</dbReference>
<dbReference type="InterPro" id="IPR036928">
    <property type="entry name" value="AS_sf"/>
</dbReference>
<keyword evidence="3" id="KW-1185">Reference proteome</keyword>
<name>A0A8G2EWK5_9PROT</name>
<accession>A0A8G2EWK5</accession>
<reference evidence="2 3" key="1">
    <citation type="submission" date="2016-10" db="EMBL/GenBank/DDBJ databases">
        <authorList>
            <person name="Varghese N."/>
            <person name="Submissions S."/>
        </authorList>
    </citation>
    <scope>NUCLEOTIDE SEQUENCE [LARGE SCALE GENOMIC DNA]</scope>
    <source>
        <strain evidence="2 3">DSM 18839</strain>
    </source>
</reference>
<dbReference type="AlphaFoldDB" id="A0A8G2EWK5"/>
<dbReference type="InterPro" id="IPR023631">
    <property type="entry name" value="Amidase_dom"/>
</dbReference>
<protein>
    <submittedName>
        <fullName evidence="2">Asp-tRNAAsn/Glu-tRNAGln amidotransferase A subunit</fullName>
    </submittedName>
</protein>
<proteinExistence type="predicted"/>
<dbReference type="GO" id="GO:0016740">
    <property type="term" value="F:transferase activity"/>
    <property type="evidence" value="ECO:0007669"/>
    <property type="project" value="UniProtKB-KW"/>
</dbReference>
<dbReference type="PANTHER" id="PTHR11895">
    <property type="entry name" value="TRANSAMIDASE"/>
    <property type="match status" value="1"/>
</dbReference>
<dbReference type="RefSeq" id="WP_093153337.1">
    <property type="nucleotide sequence ID" value="NZ_FNBW01000015.1"/>
</dbReference>
<dbReference type="SUPFAM" id="SSF75304">
    <property type="entry name" value="Amidase signature (AS) enzymes"/>
    <property type="match status" value="1"/>
</dbReference>
<comment type="caution">
    <text evidence="2">The sequence shown here is derived from an EMBL/GenBank/DDBJ whole genome shotgun (WGS) entry which is preliminary data.</text>
</comment>
<dbReference type="EMBL" id="FNBW01000015">
    <property type="protein sequence ID" value="SDG34663.1"/>
    <property type="molecule type" value="Genomic_DNA"/>
</dbReference>
<gene>
    <name evidence="2" type="ORF">SAMN05660686_04099</name>
</gene>
<dbReference type="PANTHER" id="PTHR11895:SF176">
    <property type="entry name" value="AMIDASE AMID-RELATED"/>
    <property type="match status" value="1"/>
</dbReference>
<sequence>MTVSDPCRLTAGEAAAAMADGSLTAVDLLTGLLARIDARDPAVRAWLHVDRAGAMAEAKRLDAERAAGKVRGPLHGIPIALKDVIDVAGMPGTHNSPLHDGRVPVDDAGCVALMRAAGAIPLGKLDTVEFAALGRLPKTVNPHRLTHTAGGSSSGSGAAVGDLHVPISFGTQTGGSVMRPASYCGTYAMKPTWGVVSREGAKLFAASLDTIGWYARSVEDLRLVAAASGIAEQAGTARTVASLRIALCLTPYADKARDGALDVLTRAAEALTAAGATVERVELPASFAEIDDAKDTIMRGEGRAAFLPALLTRGEDLHDTLRGIAEYRTGITPMSLKAAQDHAAHLRMAYEGHYRGFDAVLTFGATGEADAGLESTGNSVFNSLWTLLHLPVIGVPAGDGPTGLPIGVQFVGFRHGDDALLDVAAAAAPVVDPWHGKARVPAG</sequence>
<dbReference type="Gene3D" id="3.90.1300.10">
    <property type="entry name" value="Amidase signature (AS) domain"/>
    <property type="match status" value="1"/>
</dbReference>
<organism evidence="2 3">
    <name type="scientific">Thalassobaculum litoreum DSM 18839</name>
    <dbReference type="NCBI Taxonomy" id="1123362"/>
    <lineage>
        <taxon>Bacteria</taxon>
        <taxon>Pseudomonadati</taxon>
        <taxon>Pseudomonadota</taxon>
        <taxon>Alphaproteobacteria</taxon>
        <taxon>Rhodospirillales</taxon>
        <taxon>Thalassobaculaceae</taxon>
        <taxon>Thalassobaculum</taxon>
    </lineage>
</organism>
<evidence type="ECO:0000313" key="2">
    <source>
        <dbReference type="EMBL" id="SDG34663.1"/>
    </source>
</evidence>
<evidence type="ECO:0000313" key="3">
    <source>
        <dbReference type="Proteomes" id="UP000198615"/>
    </source>
</evidence>
<dbReference type="InterPro" id="IPR000120">
    <property type="entry name" value="Amidase"/>
</dbReference>
<dbReference type="OrthoDB" id="9777859at2"/>
<feature type="domain" description="Amidase" evidence="1">
    <location>
        <begin position="28"/>
        <end position="421"/>
    </location>
</feature>